<proteinExistence type="predicted"/>
<name>R8NJA0_BACCX</name>
<reference evidence="2" key="1">
    <citation type="submission" date="2012-12" db="EMBL/GenBank/DDBJ databases">
        <title>The genome sequence of Bacillus cereus VD146.</title>
        <authorList>
            <consortium name="The Broad Institute Genome Sequencing Platform"/>
            <consortium name="The Broad Institute Genome Sequencing Center for Infectious Disease"/>
            <person name="Feldgarden M."/>
            <person name="Van der Auwera G.A."/>
            <person name="Mahillon J."/>
            <person name="Duprez V."/>
            <person name="Timmery S."/>
            <person name="Mattelet C."/>
            <person name="Dierick K."/>
            <person name="Sun M."/>
            <person name="Yu Z."/>
            <person name="Zhu L."/>
            <person name="Hu X."/>
            <person name="Shank E.B."/>
            <person name="Swiecicka I."/>
            <person name="Hansen B.M."/>
            <person name="Andrup L."/>
            <person name="Walker B."/>
            <person name="Young S.K."/>
            <person name="Zeng Q."/>
            <person name="Gargeya S."/>
            <person name="Fitzgerald M."/>
            <person name="Haas B."/>
            <person name="Abouelleil A."/>
            <person name="Alvarado L."/>
            <person name="Arachchi H.M."/>
            <person name="Berlin A.M."/>
            <person name="Chapman S.B."/>
            <person name="Dewar J."/>
            <person name="Goldberg J."/>
            <person name="Griggs A."/>
            <person name="Gujja S."/>
            <person name="Hansen M."/>
            <person name="Howarth C."/>
            <person name="Imamovic A."/>
            <person name="Larimer J."/>
            <person name="McCowan C."/>
            <person name="Murphy C."/>
            <person name="Neiman D."/>
            <person name="Pearson M."/>
            <person name="Priest M."/>
            <person name="Roberts A."/>
            <person name="Saif S."/>
            <person name="Shea T."/>
            <person name="Sisk P."/>
            <person name="Sykes S."/>
            <person name="Wortman J."/>
            <person name="Nusbaum C."/>
            <person name="Birren B."/>
        </authorList>
    </citation>
    <scope>NUCLEOTIDE SEQUENCE [LARGE SCALE GENOMIC DNA]</scope>
    <source>
        <strain evidence="2">VD146</strain>
    </source>
</reference>
<dbReference type="Proteomes" id="UP000014020">
    <property type="component" value="Unassembled WGS sequence"/>
</dbReference>
<evidence type="ECO:0000313" key="2">
    <source>
        <dbReference type="Proteomes" id="UP000014020"/>
    </source>
</evidence>
<sequence>MENNIEQPILLFVDADDQGNIINSVAGESIVPNVNYGFLFEVNTWNIPINIDKYLVQEGKLTKKTEIIQDGSNSEVPQQ</sequence>
<protein>
    <submittedName>
        <fullName evidence="1">Uncharacterized protein</fullName>
    </submittedName>
</protein>
<gene>
    <name evidence="1" type="ORF">IK1_06025</name>
</gene>
<dbReference type="EMBL" id="AHFE01000014">
    <property type="protein sequence ID" value="EOP46616.1"/>
    <property type="molecule type" value="Genomic_DNA"/>
</dbReference>
<evidence type="ECO:0000313" key="1">
    <source>
        <dbReference type="EMBL" id="EOP46616.1"/>
    </source>
</evidence>
<dbReference type="RefSeq" id="WP_016119044.1">
    <property type="nucleotide sequence ID" value="NZ_KB976673.1"/>
</dbReference>
<dbReference type="PATRIC" id="fig|1053236.3.peg.616"/>
<organism evidence="1 2">
    <name type="scientific">Bacillus cereus (strain VD146)</name>
    <dbReference type="NCBI Taxonomy" id="1053236"/>
    <lineage>
        <taxon>Bacteria</taxon>
        <taxon>Bacillati</taxon>
        <taxon>Bacillota</taxon>
        <taxon>Bacilli</taxon>
        <taxon>Bacillales</taxon>
        <taxon>Bacillaceae</taxon>
        <taxon>Bacillus</taxon>
        <taxon>Bacillus cereus group</taxon>
    </lineage>
</organism>
<comment type="caution">
    <text evidence="1">The sequence shown here is derived from an EMBL/GenBank/DDBJ whole genome shotgun (WGS) entry which is preliminary data.</text>
</comment>
<dbReference type="AlphaFoldDB" id="R8NJA0"/>
<dbReference type="HOGENOM" id="CLU_2614444_0_0_9"/>
<accession>R8NJA0</accession>